<dbReference type="GO" id="GO:0005524">
    <property type="term" value="F:ATP binding"/>
    <property type="evidence" value="ECO:0007669"/>
    <property type="project" value="UniProtKB-UniRule"/>
</dbReference>
<dbReference type="InterPro" id="IPR036322">
    <property type="entry name" value="WD40_repeat_dom_sf"/>
</dbReference>
<feature type="repeat" description="WD" evidence="3">
    <location>
        <begin position="1078"/>
        <end position="1112"/>
    </location>
</feature>
<keyword evidence="8" id="KW-0808">Transferase</keyword>
<dbReference type="PROSITE" id="PS50005">
    <property type="entry name" value="TPR"/>
    <property type="match status" value="1"/>
</dbReference>
<feature type="binding site" evidence="5">
    <location>
        <position position="66"/>
    </location>
    <ligand>
        <name>ATP</name>
        <dbReference type="ChEBI" id="CHEBI:30616"/>
    </ligand>
</feature>
<organism evidence="8 9">
    <name type="scientific">Actinomadura rubrisoli</name>
    <dbReference type="NCBI Taxonomy" id="2530368"/>
    <lineage>
        <taxon>Bacteria</taxon>
        <taxon>Bacillati</taxon>
        <taxon>Actinomycetota</taxon>
        <taxon>Actinomycetes</taxon>
        <taxon>Streptosporangiales</taxon>
        <taxon>Thermomonosporaceae</taxon>
        <taxon>Actinomadura</taxon>
    </lineage>
</organism>
<dbReference type="Pfam" id="PF00069">
    <property type="entry name" value="Pkinase"/>
    <property type="match status" value="1"/>
</dbReference>
<evidence type="ECO:0000256" key="2">
    <source>
        <dbReference type="ARBA" id="ARBA00022737"/>
    </source>
</evidence>
<dbReference type="PANTHER" id="PTHR22847:SF637">
    <property type="entry name" value="WD REPEAT DOMAIN 5B"/>
    <property type="match status" value="1"/>
</dbReference>
<dbReference type="PRINTS" id="PR00320">
    <property type="entry name" value="GPROTEINBRPT"/>
</dbReference>
<keyword evidence="2" id="KW-0677">Repeat</keyword>
<dbReference type="SMART" id="SM00220">
    <property type="entry name" value="S_TKc"/>
    <property type="match status" value="1"/>
</dbReference>
<keyword evidence="1 3" id="KW-0853">WD repeat</keyword>
<dbReference type="Gene3D" id="3.30.200.20">
    <property type="entry name" value="Phosphorylase Kinase, domain 1"/>
    <property type="match status" value="1"/>
</dbReference>
<feature type="repeat" description="WD" evidence="3">
    <location>
        <begin position="447"/>
        <end position="488"/>
    </location>
</feature>
<dbReference type="PANTHER" id="PTHR22847">
    <property type="entry name" value="WD40 REPEAT PROTEIN"/>
    <property type="match status" value="1"/>
</dbReference>
<feature type="repeat" description="WD" evidence="3">
    <location>
        <begin position="707"/>
        <end position="744"/>
    </location>
</feature>
<dbReference type="InterPro" id="IPR011009">
    <property type="entry name" value="Kinase-like_dom_sf"/>
</dbReference>
<keyword evidence="9" id="KW-1185">Reference proteome</keyword>
<keyword evidence="5" id="KW-0067">ATP-binding</keyword>
<dbReference type="InterPro" id="IPR011990">
    <property type="entry name" value="TPR-like_helical_dom_sf"/>
</dbReference>
<keyword evidence="4" id="KW-0802">TPR repeat</keyword>
<dbReference type="PROSITE" id="PS50294">
    <property type="entry name" value="WD_REPEATS_REGION"/>
    <property type="match status" value="8"/>
</dbReference>
<evidence type="ECO:0000256" key="5">
    <source>
        <dbReference type="PROSITE-ProRule" id="PRU10141"/>
    </source>
</evidence>
<dbReference type="AlphaFoldDB" id="A0A4R5B859"/>
<dbReference type="InterPro" id="IPR015943">
    <property type="entry name" value="WD40/YVTN_repeat-like_dom_sf"/>
</dbReference>
<dbReference type="RefSeq" id="WP_131898056.1">
    <property type="nucleotide sequence ID" value="NZ_SMKU01000164.1"/>
</dbReference>
<sequence length="1120" mass="119618">MTRGDGLLSRFRGRRSKSAAPDDGIVWRTGEVVLGTYRIGEELGAGGMGVVHRVRHSGWNQDLAVKSPRPALWESGITAFVDEAEVWVNLPPHPHLCVCHYVRVLGGAPRIFAEYVPGGTVAEALRAGRLADLAGILDAAIQMAWGLDAAHEAGVVHQDVKPANALRTPDGHVKITDFGLARGQARAGTAVRAESILATHRGMTPAYASPEQAEGQRVGRAGDVWSWAVSVLEMFTGEVTWMAGPAAAEALDQYLAEGPAPGRTAMPADVAELLRECFAADPSARPAGLGALADRLISVYRTHVGAHYPREASGSVSALADGLNNKALSLMDLGRTDQADEAWRQALDADPRHMGATFNRRLAQWRSGRITDLQLLDHLERFRFSLPDSDARLGRTAYLMGVVHLERGDIPAAVELLDQATPDDPEVTAARDAAAAQEAEERPPLRLDGHDGTTCPLAFSADGRNAVSGGDDRTVRMWNLAAGHCLQTLTGHTGGVTSVALASDERQAFSGALDGTVRVWDLHAGRCLRTLTADGDVPITTVAPSQDGRHVLSGDRSGTLRWWDATTGRCLHTMTGHRGAINAVAVTRDARRALSAGEDGTVCEWDLDTGGSVSTIAGHTEAVHAIVLTPEEDGFLSGGSDGTIRFWGLADGRCRSTFTYPHKFIEVAHPTIRSVTISPDGRQVLAGDSDGAVTWWDLTTGRCLRTFSGHDDAVGSLAIAAHERTALSSGRDNTVRRWDLASGSPAPWTYSRPQSPADLGTQAESFQNGVDRARSLLDDGDHRAALDELRRARTIPGFENNAALAKLWRQAGRGGRRTTALGARQTRRLSAPSQLTKAVAITPNARYALSTSMDAAVQWWDLTTGDRLRNLPGHDGFVFSLAITPDARRAVSVSTDRTLRWWDLSTGRCRATLTMPTDEPLFAVALTGNGRRALSGGADGVLRWWDLAGGRCLHSLTDSGSIGSVAVTPDGGRGLSAAGGVLRWWDLDEGRCLTTFTDPKGEAGAVAVTPDGRIAVSGTAGGDVHVWDPSTGEHLHTLTGHTAQINNVAVTEDGRHALSGGEDATLRWWDLVRGRLLHQVKTTYVASVAMTLDGHHAVSGTPDGSVLVWEVDWDYDFPPG</sequence>
<keyword evidence="8" id="KW-0418">Kinase</keyword>
<feature type="compositionally biased region" description="Basic and acidic residues" evidence="6">
    <location>
        <begin position="439"/>
        <end position="450"/>
    </location>
</feature>
<feature type="repeat" description="TPR" evidence="4">
    <location>
        <begin position="320"/>
        <end position="353"/>
    </location>
</feature>
<feature type="repeat" description="WD" evidence="3">
    <location>
        <begin position="996"/>
        <end position="1037"/>
    </location>
</feature>
<dbReference type="EMBL" id="SMKU01000164">
    <property type="protein sequence ID" value="TDD79864.1"/>
    <property type="molecule type" value="Genomic_DNA"/>
</dbReference>
<dbReference type="InterPro" id="IPR019775">
    <property type="entry name" value="WD40_repeat_CS"/>
</dbReference>
<feature type="repeat" description="WD" evidence="3">
    <location>
        <begin position="616"/>
        <end position="657"/>
    </location>
</feature>
<dbReference type="CDD" id="cd00200">
    <property type="entry name" value="WD40"/>
    <property type="match status" value="2"/>
</dbReference>
<evidence type="ECO:0000256" key="3">
    <source>
        <dbReference type="PROSITE-ProRule" id="PRU00221"/>
    </source>
</evidence>
<feature type="repeat" description="WD" evidence="3">
    <location>
        <begin position="489"/>
        <end position="530"/>
    </location>
</feature>
<feature type="repeat" description="WD" evidence="3">
    <location>
        <begin position="539"/>
        <end position="573"/>
    </location>
</feature>
<dbReference type="InterPro" id="IPR020472">
    <property type="entry name" value="WD40_PAC1"/>
</dbReference>
<evidence type="ECO:0000256" key="4">
    <source>
        <dbReference type="PROSITE-ProRule" id="PRU00339"/>
    </source>
</evidence>
<dbReference type="Pfam" id="PF00400">
    <property type="entry name" value="WD40"/>
    <property type="match status" value="11"/>
</dbReference>
<feature type="repeat" description="WD" evidence="3">
    <location>
        <begin position="574"/>
        <end position="615"/>
    </location>
</feature>
<dbReference type="InterPro" id="IPR019734">
    <property type="entry name" value="TPR_rpt"/>
</dbReference>
<dbReference type="InterPro" id="IPR000719">
    <property type="entry name" value="Prot_kinase_dom"/>
</dbReference>
<gene>
    <name evidence="8" type="ORF">E1298_26960</name>
</gene>
<dbReference type="Gene3D" id="1.10.510.10">
    <property type="entry name" value="Transferase(Phosphotransferase) domain 1"/>
    <property type="match status" value="1"/>
</dbReference>
<evidence type="ECO:0000256" key="1">
    <source>
        <dbReference type="ARBA" id="ARBA00022574"/>
    </source>
</evidence>
<dbReference type="Gene3D" id="2.130.10.10">
    <property type="entry name" value="YVTN repeat-like/Quinoprotein amine dehydrogenase"/>
    <property type="match status" value="5"/>
</dbReference>
<dbReference type="SUPFAM" id="SSF48452">
    <property type="entry name" value="TPR-like"/>
    <property type="match status" value="1"/>
</dbReference>
<dbReference type="Gene3D" id="1.25.40.10">
    <property type="entry name" value="Tetratricopeptide repeat domain"/>
    <property type="match status" value="1"/>
</dbReference>
<evidence type="ECO:0000313" key="9">
    <source>
        <dbReference type="Proteomes" id="UP000294513"/>
    </source>
</evidence>
<feature type="region of interest" description="Disordered" evidence="6">
    <location>
        <begin position="425"/>
        <end position="450"/>
    </location>
</feature>
<feature type="repeat" description="WD" evidence="3">
    <location>
        <begin position="914"/>
        <end position="955"/>
    </location>
</feature>
<reference evidence="8 9" key="1">
    <citation type="submission" date="2019-03" db="EMBL/GenBank/DDBJ databases">
        <title>Draft genome sequences of novel Actinobacteria.</title>
        <authorList>
            <person name="Sahin N."/>
            <person name="Ay H."/>
            <person name="Saygin H."/>
        </authorList>
    </citation>
    <scope>NUCLEOTIDE SEQUENCE [LARGE SCALE GENOMIC DNA]</scope>
    <source>
        <strain evidence="8 9">H3C3</strain>
    </source>
</reference>
<dbReference type="GO" id="GO:0004672">
    <property type="term" value="F:protein kinase activity"/>
    <property type="evidence" value="ECO:0007669"/>
    <property type="project" value="InterPro"/>
</dbReference>
<feature type="repeat" description="WD" evidence="3">
    <location>
        <begin position="672"/>
        <end position="706"/>
    </location>
</feature>
<dbReference type="PROSITE" id="PS00107">
    <property type="entry name" value="PROTEIN_KINASE_ATP"/>
    <property type="match status" value="1"/>
</dbReference>
<dbReference type="SMART" id="SM00320">
    <property type="entry name" value="WD40"/>
    <property type="match status" value="14"/>
</dbReference>
<evidence type="ECO:0000256" key="6">
    <source>
        <dbReference type="SAM" id="MobiDB-lite"/>
    </source>
</evidence>
<feature type="repeat" description="WD" evidence="3">
    <location>
        <begin position="829"/>
        <end position="870"/>
    </location>
</feature>
<dbReference type="InterPro" id="IPR017441">
    <property type="entry name" value="Protein_kinase_ATP_BS"/>
</dbReference>
<dbReference type="PROSITE" id="PS00678">
    <property type="entry name" value="WD_REPEATS_1"/>
    <property type="match status" value="3"/>
</dbReference>
<feature type="repeat" description="WD" evidence="3">
    <location>
        <begin position="1038"/>
        <end position="1079"/>
    </location>
</feature>
<feature type="domain" description="Protein kinase" evidence="7">
    <location>
        <begin position="37"/>
        <end position="297"/>
    </location>
</feature>
<dbReference type="CDD" id="cd14014">
    <property type="entry name" value="STKc_PknB_like"/>
    <property type="match status" value="1"/>
</dbReference>
<dbReference type="SUPFAM" id="SSF56112">
    <property type="entry name" value="Protein kinase-like (PK-like)"/>
    <property type="match status" value="1"/>
</dbReference>
<dbReference type="OrthoDB" id="3272402at2"/>
<dbReference type="SUPFAM" id="SSF50978">
    <property type="entry name" value="WD40 repeat-like"/>
    <property type="match status" value="2"/>
</dbReference>
<protein>
    <submittedName>
        <fullName evidence="8">Protein kinase</fullName>
    </submittedName>
</protein>
<proteinExistence type="predicted"/>
<dbReference type="InterPro" id="IPR001680">
    <property type="entry name" value="WD40_rpt"/>
</dbReference>
<dbReference type="Proteomes" id="UP000294513">
    <property type="component" value="Unassembled WGS sequence"/>
</dbReference>
<feature type="repeat" description="WD" evidence="3">
    <location>
        <begin position="871"/>
        <end position="912"/>
    </location>
</feature>
<accession>A0A4R5B859</accession>
<name>A0A4R5B859_9ACTN</name>
<dbReference type="PROSITE" id="PS50011">
    <property type="entry name" value="PROTEIN_KINASE_DOM"/>
    <property type="match status" value="1"/>
</dbReference>
<evidence type="ECO:0000259" key="7">
    <source>
        <dbReference type="PROSITE" id="PS50011"/>
    </source>
</evidence>
<dbReference type="SMART" id="SM00028">
    <property type="entry name" value="TPR"/>
    <property type="match status" value="2"/>
</dbReference>
<evidence type="ECO:0000313" key="8">
    <source>
        <dbReference type="EMBL" id="TDD79864.1"/>
    </source>
</evidence>
<keyword evidence="5" id="KW-0547">Nucleotide-binding</keyword>
<dbReference type="PROSITE" id="PS50082">
    <property type="entry name" value="WD_REPEATS_2"/>
    <property type="match status" value="13"/>
</dbReference>
<comment type="caution">
    <text evidence="8">The sequence shown here is derived from an EMBL/GenBank/DDBJ whole genome shotgun (WGS) entry which is preliminary data.</text>
</comment>